<feature type="domain" description="BTB" evidence="4">
    <location>
        <begin position="823"/>
        <end position="887"/>
    </location>
</feature>
<keyword evidence="6" id="KW-1185">Reference proteome</keyword>
<dbReference type="InParanoid" id="A0A5C3P6C9"/>
<feature type="repeat" description="RCC1" evidence="2">
    <location>
        <begin position="224"/>
        <end position="273"/>
    </location>
</feature>
<feature type="domain" description="BTB" evidence="4">
    <location>
        <begin position="654"/>
        <end position="738"/>
    </location>
</feature>
<dbReference type="STRING" id="1314778.A0A5C3P6C9"/>
<dbReference type="PRINTS" id="PR00633">
    <property type="entry name" value="RCCNDNSATION"/>
</dbReference>
<protein>
    <recommendedName>
        <fullName evidence="4">BTB domain-containing protein</fullName>
    </recommendedName>
</protein>
<dbReference type="Proteomes" id="UP000308197">
    <property type="component" value="Unassembled WGS sequence"/>
</dbReference>
<dbReference type="SMART" id="SM00225">
    <property type="entry name" value="BTB"/>
    <property type="match status" value="2"/>
</dbReference>
<dbReference type="SUPFAM" id="SSF50985">
    <property type="entry name" value="RCC1/BLIP-II"/>
    <property type="match status" value="1"/>
</dbReference>
<dbReference type="CDD" id="cd18186">
    <property type="entry name" value="BTB_POZ_ZBTB_KLHL-like"/>
    <property type="match status" value="2"/>
</dbReference>
<sequence>MTALHAYFHQRNQQAFQRLLDPTRSHSGGGPSTSGGKSWSRPSPLSSAGAVDVNARDYWGRTVLHLAASSQDASAPEFVRLLLAHPTINVNIADTESHWTPLHRALYNGNIATALLLLQRSDIDTLARDVEGYTPFDLYNSTIEGTIPDHHEHLGEELYTWGSNRNAALGVGDGNDRAYPELVSPRIPDVSEKEHLDARFTPVRVRQVAMSKLHTVIVTDEPRGNLRVCGFGSGGRLGPGQHTQYTPIALPGFNQTVDSVAVGQDHTLVLTKGGEVYSWGLNRFSQLGYVVETTTGGRVEEPIQSAPRKIAGAIKNRFVVGVAACKTASACWTADEVFTWGTNNGQLGYDRSAHPVQIAPRVVTKITHPVLSVSVTDSALACLLDTQEVVCLWNDGHFKVVFPPYAFPSEAIPYRPPQAKGKSGLSIEIDKITSCEDSFAALSSTGELFMFTLPSPPESGTSASKSRFNVQPQRVWALRKQFSAVRDVALGVDGSIIICTESGHVLVRSRNLKSGQGSSSKMFKFQRIPYIQRVTQVCANATGAFAALRSDWKPEEVRVAGNLLAQDLASVQPYLRMKFTHPEEGAVGDPLSPVKESTIASPDLDPSSDDEDEDIAVQSDIRQLRALCSIIYRLKEAKKSASNKSVLDPDDMPCDADLLVHLQSTGIELPAHRVILAARSPILRQVLSEGKVVRDPRSSLTVQGHLNKSSSKQLAKLTFTGCHPLSVLIVMVYLYSDESLAIWDHRIGHAIQRQLEPLKVKVSQVKSELQALASLLELPALADVLEAPVKRTPKASLAADMQRLFAGNQMGGVGARTRRPLAPDVILQLAEREVYCHSVLLRARSPFFAAFFDDRDWTTKRWTADGTVVVNLKHMKWRAMEPVLKYLCCGGDKEIFDVVEDVRTVEELIDFMFDVMAVANELHIDRLVLICSWVIMKRVWITNVCSILVDATHYHAKALVRLLQEYMTINMEVFLESRMLEDLPADLVRQLSAFVRAQQNVKYPVSRSTLFVDQAMEAWGKWLALQDIPQPIVPSFRPGAFKDSPKLSPPGQSKRANRQSAPSSPMLRPTVSARPAAAGIPDDEVFMMDEPETPTPMPGPGPPSRVPSGSESPARMATGWRTITSAPKVDMKSIMAEALTPKTSPGRPVAQGRAPETPRGTPPRLSLDGPLRGGPIPRMPSHSTLWWRAQQPPAAAAGPSAAPSPQKDSRTQPAAATATAGPSSAAAAPSTAVRSQPTTPRKPVAPGLGPVFTPTKQAPAPASSSIRRVSSGKVWTPTPVQPVVQSYATPGSVVSFAAIQLAQAEQDVAPVKDKRSLVEIQEEERARQAEEDFLRWWSAEEERVKAEERATAALLAGPLPAKKGKKPRGTPKGKFVGPPAPGGDGQKGTNGKDVPRPPQPPPPPRGQAQPQGTGQGQGASAKPRRRRPKDDARIPDAHAVSVPQT</sequence>
<feature type="region of interest" description="Disordered" evidence="3">
    <location>
        <begin position="1039"/>
        <end position="1116"/>
    </location>
</feature>
<feature type="compositionally biased region" description="Low complexity" evidence="3">
    <location>
        <begin position="1352"/>
        <end position="1361"/>
    </location>
</feature>
<feature type="repeat" description="RCC1" evidence="2">
    <location>
        <begin position="156"/>
        <end position="221"/>
    </location>
</feature>
<dbReference type="InterPro" id="IPR002110">
    <property type="entry name" value="Ankyrin_rpt"/>
</dbReference>
<organism evidence="5 6">
    <name type="scientific">Polyporus arcularius HHB13444</name>
    <dbReference type="NCBI Taxonomy" id="1314778"/>
    <lineage>
        <taxon>Eukaryota</taxon>
        <taxon>Fungi</taxon>
        <taxon>Dikarya</taxon>
        <taxon>Basidiomycota</taxon>
        <taxon>Agaricomycotina</taxon>
        <taxon>Agaricomycetes</taxon>
        <taxon>Polyporales</taxon>
        <taxon>Polyporaceae</taxon>
        <taxon>Polyporus</taxon>
    </lineage>
</organism>
<feature type="region of interest" description="Disordered" evidence="3">
    <location>
        <begin position="21"/>
        <end position="46"/>
    </location>
</feature>
<dbReference type="SMART" id="SM00248">
    <property type="entry name" value="ANK"/>
    <property type="match status" value="2"/>
</dbReference>
<gene>
    <name evidence="5" type="ORF">K466DRAFT_664666</name>
</gene>
<feature type="region of interest" description="Disordered" evidence="3">
    <location>
        <begin position="584"/>
        <end position="613"/>
    </location>
</feature>
<evidence type="ECO:0000256" key="3">
    <source>
        <dbReference type="SAM" id="MobiDB-lite"/>
    </source>
</evidence>
<dbReference type="PANTHER" id="PTHR22872">
    <property type="entry name" value="BTK-BINDING PROTEIN-RELATED"/>
    <property type="match status" value="1"/>
</dbReference>
<feature type="region of interest" description="Disordered" evidence="3">
    <location>
        <begin position="1138"/>
        <end position="1277"/>
    </location>
</feature>
<dbReference type="InterPro" id="IPR036770">
    <property type="entry name" value="Ankyrin_rpt-contain_sf"/>
</dbReference>
<evidence type="ECO:0000313" key="5">
    <source>
        <dbReference type="EMBL" id="TFK85204.1"/>
    </source>
</evidence>
<dbReference type="SUPFAM" id="SSF54695">
    <property type="entry name" value="POZ domain"/>
    <property type="match status" value="1"/>
</dbReference>
<dbReference type="InterPro" id="IPR051625">
    <property type="entry name" value="Signaling_Regulatory_Domain"/>
</dbReference>
<dbReference type="Gene3D" id="3.30.710.10">
    <property type="entry name" value="Potassium Channel Kv1.1, Chain A"/>
    <property type="match status" value="2"/>
</dbReference>
<dbReference type="InterPro" id="IPR009091">
    <property type="entry name" value="RCC1/BLIP-II"/>
</dbReference>
<dbReference type="InterPro" id="IPR000408">
    <property type="entry name" value="Reg_chr_condens"/>
</dbReference>
<dbReference type="PANTHER" id="PTHR22872:SF2">
    <property type="entry name" value="INHIBITOR OF BRUTON TYROSINE KINASE"/>
    <property type="match status" value="1"/>
</dbReference>
<feature type="compositionally biased region" description="Low complexity" evidence="3">
    <location>
        <begin position="1213"/>
        <end position="1232"/>
    </location>
</feature>
<name>A0A5C3P6C9_9APHY</name>
<evidence type="ECO:0000256" key="2">
    <source>
        <dbReference type="PROSITE-ProRule" id="PRU00235"/>
    </source>
</evidence>
<dbReference type="InterPro" id="IPR011333">
    <property type="entry name" value="SKP1/BTB/POZ_sf"/>
</dbReference>
<feature type="repeat" description="RCC1" evidence="2">
    <location>
        <begin position="274"/>
        <end position="335"/>
    </location>
</feature>
<dbReference type="PROSITE" id="PS50012">
    <property type="entry name" value="RCC1_3"/>
    <property type="match status" value="3"/>
</dbReference>
<feature type="compositionally biased region" description="Acidic residues" evidence="3">
    <location>
        <begin position="1081"/>
        <end position="1092"/>
    </location>
</feature>
<proteinExistence type="predicted"/>
<feature type="compositionally biased region" description="Pro residues" evidence="3">
    <location>
        <begin position="1093"/>
        <end position="1105"/>
    </location>
</feature>
<dbReference type="Pfam" id="PF13540">
    <property type="entry name" value="RCC1_2"/>
    <property type="match status" value="1"/>
</dbReference>
<dbReference type="EMBL" id="ML211267">
    <property type="protein sequence ID" value="TFK85204.1"/>
    <property type="molecule type" value="Genomic_DNA"/>
</dbReference>
<feature type="compositionally biased region" description="Low complexity" evidence="3">
    <location>
        <begin position="1189"/>
        <end position="1206"/>
    </location>
</feature>
<evidence type="ECO:0000259" key="4">
    <source>
        <dbReference type="PROSITE" id="PS50097"/>
    </source>
</evidence>
<feature type="compositionally biased region" description="Pro residues" evidence="3">
    <location>
        <begin position="1396"/>
        <end position="1405"/>
    </location>
</feature>
<dbReference type="CDD" id="cd18500">
    <property type="entry name" value="BACK_IBtk"/>
    <property type="match status" value="1"/>
</dbReference>
<dbReference type="Gene3D" id="1.25.40.20">
    <property type="entry name" value="Ankyrin repeat-containing domain"/>
    <property type="match status" value="1"/>
</dbReference>
<feature type="compositionally biased region" description="Basic residues" evidence="3">
    <location>
        <begin position="1362"/>
        <end position="1371"/>
    </location>
</feature>
<dbReference type="Gene3D" id="2.130.10.30">
    <property type="entry name" value="Regulator of chromosome condensation 1/beta-lactamase-inhibitor protein II"/>
    <property type="match status" value="1"/>
</dbReference>
<dbReference type="InterPro" id="IPR000210">
    <property type="entry name" value="BTB/POZ_dom"/>
</dbReference>
<feature type="region of interest" description="Disordered" evidence="3">
    <location>
        <begin position="1352"/>
        <end position="1445"/>
    </location>
</feature>
<reference evidence="5 6" key="1">
    <citation type="journal article" date="2019" name="Nat. Ecol. Evol.">
        <title>Megaphylogeny resolves global patterns of mushroom evolution.</title>
        <authorList>
            <person name="Varga T."/>
            <person name="Krizsan K."/>
            <person name="Foldi C."/>
            <person name="Dima B."/>
            <person name="Sanchez-Garcia M."/>
            <person name="Sanchez-Ramirez S."/>
            <person name="Szollosi G.J."/>
            <person name="Szarkandi J.G."/>
            <person name="Papp V."/>
            <person name="Albert L."/>
            <person name="Andreopoulos W."/>
            <person name="Angelini C."/>
            <person name="Antonin V."/>
            <person name="Barry K.W."/>
            <person name="Bougher N.L."/>
            <person name="Buchanan P."/>
            <person name="Buyck B."/>
            <person name="Bense V."/>
            <person name="Catcheside P."/>
            <person name="Chovatia M."/>
            <person name="Cooper J."/>
            <person name="Damon W."/>
            <person name="Desjardin D."/>
            <person name="Finy P."/>
            <person name="Geml J."/>
            <person name="Haridas S."/>
            <person name="Hughes K."/>
            <person name="Justo A."/>
            <person name="Karasinski D."/>
            <person name="Kautmanova I."/>
            <person name="Kiss B."/>
            <person name="Kocsube S."/>
            <person name="Kotiranta H."/>
            <person name="LaButti K.M."/>
            <person name="Lechner B.E."/>
            <person name="Liimatainen K."/>
            <person name="Lipzen A."/>
            <person name="Lukacs Z."/>
            <person name="Mihaltcheva S."/>
            <person name="Morgado L.N."/>
            <person name="Niskanen T."/>
            <person name="Noordeloos M.E."/>
            <person name="Ohm R.A."/>
            <person name="Ortiz-Santana B."/>
            <person name="Ovrebo C."/>
            <person name="Racz N."/>
            <person name="Riley R."/>
            <person name="Savchenko A."/>
            <person name="Shiryaev A."/>
            <person name="Soop K."/>
            <person name="Spirin V."/>
            <person name="Szebenyi C."/>
            <person name="Tomsovsky M."/>
            <person name="Tulloss R.E."/>
            <person name="Uehling J."/>
            <person name="Grigoriev I.V."/>
            <person name="Vagvolgyi C."/>
            <person name="Papp T."/>
            <person name="Martin F.M."/>
            <person name="Miettinen O."/>
            <person name="Hibbett D.S."/>
            <person name="Nagy L.G."/>
        </authorList>
    </citation>
    <scope>NUCLEOTIDE SEQUENCE [LARGE SCALE GENOMIC DNA]</scope>
    <source>
        <strain evidence="5 6">HHB13444</strain>
    </source>
</reference>
<evidence type="ECO:0000313" key="6">
    <source>
        <dbReference type="Proteomes" id="UP000308197"/>
    </source>
</evidence>
<dbReference type="FunCoup" id="A0A5C3P6C9">
    <property type="interactions" value="96"/>
</dbReference>
<dbReference type="Pfam" id="PF00651">
    <property type="entry name" value="BTB"/>
    <property type="match status" value="1"/>
</dbReference>
<keyword evidence="1" id="KW-0677">Repeat</keyword>
<evidence type="ECO:0000256" key="1">
    <source>
        <dbReference type="ARBA" id="ARBA00022737"/>
    </source>
</evidence>
<dbReference type="Pfam" id="PF12796">
    <property type="entry name" value="Ank_2"/>
    <property type="match status" value="1"/>
</dbReference>
<dbReference type="PROSITE" id="PS50097">
    <property type="entry name" value="BTB"/>
    <property type="match status" value="2"/>
</dbReference>
<dbReference type="SUPFAM" id="SSF48403">
    <property type="entry name" value="Ankyrin repeat"/>
    <property type="match status" value="1"/>
</dbReference>
<accession>A0A5C3P6C9</accession>